<keyword evidence="4 7" id="KW-1133">Transmembrane helix</keyword>
<accession>A0A2I6S6Q3</accession>
<dbReference type="KEGG" id="atw:C0099_08290"/>
<evidence type="ECO:0000256" key="6">
    <source>
        <dbReference type="RuleBase" id="RU004057"/>
    </source>
</evidence>
<evidence type="ECO:0000256" key="1">
    <source>
        <dbReference type="ARBA" id="ARBA00004651"/>
    </source>
</evidence>
<keyword evidence="5 7" id="KW-0472">Membrane</keyword>
<evidence type="ECO:0000313" key="10">
    <source>
        <dbReference type="Proteomes" id="UP000242205"/>
    </source>
</evidence>
<comment type="subcellular location">
    <subcellularLocation>
        <location evidence="1">Cell membrane</location>
        <topology evidence="1">Multi-pass membrane protein</topology>
    </subcellularLocation>
    <subcellularLocation>
        <location evidence="6">Membrane</location>
        <topology evidence="6">Multi-pass membrane protein</topology>
    </subcellularLocation>
</comment>
<name>A0A2I6S6Q3_9RHOO</name>
<feature type="transmembrane region" description="Helical" evidence="7">
    <location>
        <begin position="136"/>
        <end position="154"/>
    </location>
</feature>
<dbReference type="RefSeq" id="WP_102246999.1">
    <property type="nucleotide sequence ID" value="NZ_CP025682.1"/>
</dbReference>
<sequence length="269" mass="29130">MERMEFTKPLHVTTWMAVFVAVVVALAAYLLAHLQFAFLANLPFNALILAVFAIGVIVNFVHVWKLQREVLWAESYSLGGPDAPHATKPVMLAPLARTLTTSAEDEEQPRLTPAMMRATLDGVQIRLEEQRDLSRYIIGALIFLGLLGTFWGLLVTVRSVGEIIGGISGGSNAIEMFENMKLQLDAPLSGMATSFSCALFGLAGSLVVGFLDLNAGHAQNRFYQEIDQWLASVVDEPAAKASSDTDEIREELRALVRAINGARGGGGAD</sequence>
<keyword evidence="9" id="KW-0969">Cilium</keyword>
<evidence type="ECO:0000313" key="9">
    <source>
        <dbReference type="EMBL" id="AUN94933.1"/>
    </source>
</evidence>
<evidence type="ECO:0000256" key="4">
    <source>
        <dbReference type="ARBA" id="ARBA00022989"/>
    </source>
</evidence>
<keyword evidence="9" id="KW-0966">Cell projection</keyword>
<dbReference type="AlphaFoldDB" id="A0A2I6S6Q3"/>
<reference evidence="9 10" key="1">
    <citation type="submission" date="2018-01" db="EMBL/GenBank/DDBJ databases">
        <authorList>
            <person name="Fu G.-Y."/>
        </authorList>
    </citation>
    <scope>NUCLEOTIDE SEQUENCE [LARGE SCALE GENOMIC DNA]</scope>
    <source>
        <strain evidence="9 10">SY39</strain>
    </source>
</reference>
<keyword evidence="10" id="KW-1185">Reference proteome</keyword>
<dbReference type="InterPro" id="IPR002898">
    <property type="entry name" value="MotA_ExbB_proton_chnl"/>
</dbReference>
<feature type="transmembrane region" description="Helical" evidence="7">
    <location>
        <begin position="188"/>
        <end position="211"/>
    </location>
</feature>
<evidence type="ECO:0000256" key="7">
    <source>
        <dbReference type="SAM" id="Phobius"/>
    </source>
</evidence>
<evidence type="ECO:0000256" key="3">
    <source>
        <dbReference type="ARBA" id="ARBA00022692"/>
    </source>
</evidence>
<feature type="domain" description="MotA/TolQ/ExbB proton channel" evidence="8">
    <location>
        <begin position="92"/>
        <end position="162"/>
    </location>
</feature>
<proteinExistence type="inferred from homology"/>
<dbReference type="Pfam" id="PF01618">
    <property type="entry name" value="MotA_ExbB"/>
    <property type="match status" value="1"/>
</dbReference>
<keyword evidence="2" id="KW-1003">Cell membrane</keyword>
<evidence type="ECO:0000259" key="8">
    <source>
        <dbReference type="Pfam" id="PF01618"/>
    </source>
</evidence>
<evidence type="ECO:0000256" key="5">
    <source>
        <dbReference type="ARBA" id="ARBA00023136"/>
    </source>
</evidence>
<keyword evidence="6" id="KW-0653">Protein transport</keyword>
<keyword evidence="3 7" id="KW-0812">Transmembrane</keyword>
<dbReference type="Proteomes" id="UP000242205">
    <property type="component" value="Chromosome"/>
</dbReference>
<keyword evidence="6" id="KW-0813">Transport</keyword>
<gene>
    <name evidence="9" type="ORF">C0099_08290</name>
</gene>
<keyword evidence="9" id="KW-0282">Flagellum</keyword>
<dbReference type="EMBL" id="CP025682">
    <property type="protein sequence ID" value="AUN94933.1"/>
    <property type="molecule type" value="Genomic_DNA"/>
</dbReference>
<comment type="similarity">
    <text evidence="6">Belongs to the exbB/tolQ family.</text>
</comment>
<organism evidence="9 10">
    <name type="scientific">Pseudazoarcus pumilus</name>
    <dbReference type="NCBI Taxonomy" id="2067960"/>
    <lineage>
        <taxon>Bacteria</taxon>
        <taxon>Pseudomonadati</taxon>
        <taxon>Pseudomonadota</taxon>
        <taxon>Betaproteobacteria</taxon>
        <taxon>Rhodocyclales</taxon>
        <taxon>Zoogloeaceae</taxon>
        <taxon>Pseudazoarcus</taxon>
    </lineage>
</organism>
<protein>
    <submittedName>
        <fullName evidence="9">Flagellar motor protein MotA</fullName>
    </submittedName>
</protein>
<feature type="transmembrane region" description="Helical" evidence="7">
    <location>
        <begin position="44"/>
        <end position="64"/>
    </location>
</feature>
<evidence type="ECO:0000256" key="2">
    <source>
        <dbReference type="ARBA" id="ARBA00022475"/>
    </source>
</evidence>
<feature type="transmembrane region" description="Helical" evidence="7">
    <location>
        <begin position="12"/>
        <end position="32"/>
    </location>
</feature>